<keyword evidence="3 11" id="KW-0812">Transmembrane</keyword>
<evidence type="ECO:0000256" key="12">
    <source>
        <dbReference type="SAM" id="SignalP"/>
    </source>
</evidence>
<dbReference type="InterPro" id="IPR001757">
    <property type="entry name" value="P_typ_ATPase"/>
</dbReference>
<comment type="caution">
    <text evidence="14">The sequence shown here is derived from an EMBL/GenBank/DDBJ whole genome shotgun (WGS) entry which is preliminary data.</text>
</comment>
<dbReference type="InterPro" id="IPR044492">
    <property type="entry name" value="P_typ_ATPase_HD_dom"/>
</dbReference>
<evidence type="ECO:0000313" key="14">
    <source>
        <dbReference type="EMBL" id="CAB9505716.1"/>
    </source>
</evidence>
<dbReference type="SUPFAM" id="SSF81665">
    <property type="entry name" value="Calcium ATPase, transmembrane domain M"/>
    <property type="match status" value="1"/>
</dbReference>
<accession>A0A9N8DNR7</accession>
<dbReference type="SUPFAM" id="SSF81653">
    <property type="entry name" value="Calcium ATPase, transduction domain A"/>
    <property type="match status" value="1"/>
</dbReference>
<keyword evidence="8" id="KW-1278">Translocase</keyword>
<dbReference type="OrthoDB" id="42245at2759"/>
<feature type="transmembrane region" description="Helical" evidence="11">
    <location>
        <begin position="1212"/>
        <end position="1230"/>
    </location>
</feature>
<dbReference type="GO" id="GO:0046872">
    <property type="term" value="F:metal ion binding"/>
    <property type="evidence" value="ECO:0007669"/>
    <property type="project" value="UniProtKB-KW"/>
</dbReference>
<feature type="transmembrane region" description="Helical" evidence="11">
    <location>
        <begin position="1061"/>
        <end position="1083"/>
    </location>
</feature>
<comment type="similarity">
    <text evidence="2">Belongs to the cation transport ATPase (P-type) (TC 3.A.3) family. Type V subfamily.</text>
</comment>
<keyword evidence="10 11" id="KW-0472">Membrane</keyword>
<organism evidence="14 15">
    <name type="scientific">Seminavis robusta</name>
    <dbReference type="NCBI Taxonomy" id="568900"/>
    <lineage>
        <taxon>Eukaryota</taxon>
        <taxon>Sar</taxon>
        <taxon>Stramenopiles</taxon>
        <taxon>Ochrophyta</taxon>
        <taxon>Bacillariophyta</taxon>
        <taxon>Bacillariophyceae</taxon>
        <taxon>Bacillariophycidae</taxon>
        <taxon>Naviculales</taxon>
        <taxon>Naviculaceae</taxon>
        <taxon>Seminavis</taxon>
    </lineage>
</organism>
<dbReference type="InterPro" id="IPR006544">
    <property type="entry name" value="P-type_TPase_V"/>
</dbReference>
<name>A0A9N8DNR7_9STRA</name>
<dbReference type="PROSITE" id="PS01229">
    <property type="entry name" value="COF_2"/>
    <property type="match status" value="1"/>
</dbReference>
<evidence type="ECO:0000256" key="8">
    <source>
        <dbReference type="ARBA" id="ARBA00022967"/>
    </source>
</evidence>
<feature type="transmembrane region" description="Helical" evidence="11">
    <location>
        <begin position="595"/>
        <end position="617"/>
    </location>
</feature>
<dbReference type="SFLD" id="SFLDS00003">
    <property type="entry name" value="Haloacid_Dehalogenase"/>
    <property type="match status" value="1"/>
</dbReference>
<evidence type="ECO:0000256" key="5">
    <source>
        <dbReference type="ARBA" id="ARBA00022741"/>
    </source>
</evidence>
<dbReference type="GO" id="GO:0140358">
    <property type="term" value="F:P-type transmembrane transporter activity"/>
    <property type="evidence" value="ECO:0007669"/>
    <property type="project" value="InterPro"/>
</dbReference>
<evidence type="ECO:0000256" key="2">
    <source>
        <dbReference type="ARBA" id="ARBA00006000"/>
    </source>
</evidence>
<feature type="transmembrane region" description="Helical" evidence="11">
    <location>
        <begin position="432"/>
        <end position="453"/>
    </location>
</feature>
<evidence type="ECO:0000256" key="4">
    <source>
        <dbReference type="ARBA" id="ARBA00022723"/>
    </source>
</evidence>
<keyword evidence="6" id="KW-0067">ATP-binding</keyword>
<dbReference type="SUPFAM" id="SSF81660">
    <property type="entry name" value="Metal cation-transporting ATPase, ATP-binding domain N"/>
    <property type="match status" value="1"/>
</dbReference>
<dbReference type="InterPro" id="IPR023298">
    <property type="entry name" value="ATPase_P-typ_TM_dom_sf"/>
</dbReference>
<reference evidence="14" key="1">
    <citation type="submission" date="2020-06" db="EMBL/GenBank/DDBJ databases">
        <authorList>
            <consortium name="Plant Systems Biology data submission"/>
        </authorList>
    </citation>
    <scope>NUCLEOTIDE SEQUENCE</scope>
    <source>
        <strain evidence="14">D6</strain>
    </source>
</reference>
<dbReference type="SFLD" id="SFLDF00027">
    <property type="entry name" value="p-type_atpase"/>
    <property type="match status" value="1"/>
</dbReference>
<evidence type="ECO:0000256" key="6">
    <source>
        <dbReference type="ARBA" id="ARBA00022840"/>
    </source>
</evidence>
<keyword evidence="15" id="KW-1185">Reference proteome</keyword>
<evidence type="ECO:0000256" key="7">
    <source>
        <dbReference type="ARBA" id="ARBA00022842"/>
    </source>
</evidence>
<dbReference type="Pfam" id="PF00122">
    <property type="entry name" value="E1-E2_ATPase"/>
    <property type="match status" value="1"/>
</dbReference>
<evidence type="ECO:0000256" key="1">
    <source>
        <dbReference type="ARBA" id="ARBA00004141"/>
    </source>
</evidence>
<protein>
    <submittedName>
        <fullName evidence="14">Probable cation-transporting ATPase 13A4</fullName>
    </submittedName>
</protein>
<dbReference type="GO" id="GO:0019829">
    <property type="term" value="F:ATPase-coupled monoatomic cation transmembrane transporter activity"/>
    <property type="evidence" value="ECO:0007669"/>
    <property type="project" value="TreeGrafter"/>
</dbReference>
<dbReference type="Gene3D" id="2.70.150.10">
    <property type="entry name" value="Calcium-transporting ATPase, cytoplasmic transduction domain A"/>
    <property type="match status" value="1"/>
</dbReference>
<evidence type="ECO:0000313" key="15">
    <source>
        <dbReference type="Proteomes" id="UP001153069"/>
    </source>
</evidence>
<evidence type="ECO:0000256" key="3">
    <source>
        <dbReference type="ARBA" id="ARBA00022692"/>
    </source>
</evidence>
<dbReference type="GO" id="GO:0005524">
    <property type="term" value="F:ATP binding"/>
    <property type="evidence" value="ECO:0007669"/>
    <property type="project" value="UniProtKB-KW"/>
</dbReference>
<keyword evidence="5" id="KW-0547">Nucleotide-binding</keyword>
<dbReference type="Gene3D" id="3.40.1110.10">
    <property type="entry name" value="Calcium-transporting ATPase, cytoplasmic domain N"/>
    <property type="match status" value="1"/>
</dbReference>
<dbReference type="PRINTS" id="PR00119">
    <property type="entry name" value="CATATPASE"/>
</dbReference>
<feature type="domain" description="P-type ATPase A" evidence="13">
    <location>
        <begin position="469"/>
        <end position="581"/>
    </location>
</feature>
<feature type="transmembrane region" description="Helical" evidence="11">
    <location>
        <begin position="1130"/>
        <end position="1152"/>
    </location>
</feature>
<dbReference type="SUPFAM" id="SSF56784">
    <property type="entry name" value="HAD-like"/>
    <property type="match status" value="1"/>
</dbReference>
<dbReference type="Gene3D" id="3.40.50.1000">
    <property type="entry name" value="HAD superfamily/HAD-like"/>
    <property type="match status" value="1"/>
</dbReference>
<keyword evidence="9 11" id="KW-1133">Transmembrane helix</keyword>
<evidence type="ECO:0000256" key="10">
    <source>
        <dbReference type="ARBA" id="ARBA00023136"/>
    </source>
</evidence>
<dbReference type="GO" id="GO:0016887">
    <property type="term" value="F:ATP hydrolysis activity"/>
    <property type="evidence" value="ECO:0007669"/>
    <property type="project" value="InterPro"/>
</dbReference>
<feature type="transmembrane region" description="Helical" evidence="11">
    <location>
        <begin position="1277"/>
        <end position="1300"/>
    </location>
</feature>
<dbReference type="InterPro" id="IPR059000">
    <property type="entry name" value="ATPase_P-type_domA"/>
</dbReference>
<feature type="transmembrane region" description="Helical" evidence="11">
    <location>
        <begin position="188"/>
        <end position="209"/>
    </location>
</feature>
<dbReference type="NCBIfam" id="TIGR01494">
    <property type="entry name" value="ATPase_P-type"/>
    <property type="match status" value="2"/>
</dbReference>
<keyword evidence="7" id="KW-0460">Magnesium</keyword>
<evidence type="ECO:0000259" key="13">
    <source>
        <dbReference type="Pfam" id="PF00122"/>
    </source>
</evidence>
<keyword evidence="4" id="KW-0479">Metal-binding</keyword>
<evidence type="ECO:0000256" key="11">
    <source>
        <dbReference type="SAM" id="Phobius"/>
    </source>
</evidence>
<dbReference type="GO" id="GO:0016020">
    <property type="term" value="C:membrane"/>
    <property type="evidence" value="ECO:0007669"/>
    <property type="project" value="UniProtKB-SubCell"/>
</dbReference>
<sequence length="1328" mass="147444">MTTSALLFVVLLVLSIGASPMVLAQQDATDLYVDLSFTCPVTTTCPQVCSPTYDDCPEDLKCNHVNETLCADGSCAVFCDPSLTSPCEEISSCSPVTCASKIAYYDACFEDYGPCQRVCPVEGSTVAIDTKEEDGTIRKTTQTGYKCHLVGSILYLLTLMTFFGWFALLFVCTHLITTMEDDDLTMALKTFCVVWVTGFIWNVSLLWPYNIQSLFLRRCHLDDATYVAIFHERNGKHEEWTNEQEEDQDAHQRCPSFIMAIVDAVQAMAYAYFSFLFADQNCRPDYSLGFFDICPVQYNEDGSRYMVFLFRRYNFQKLSGTYEPGFWAMGKTFQDLSPRGISIIEQAEATLERIMLMDEESEDVDIDDQPKPPIWHGKGLSDMDVQERFRAVGPNVLEIPPPSLFTIFTEEIAKPFYIYQVYIVWIWASVDYLYATVCLWFIILLTATVISWFRYRGAQVLYTISHVSDQPAAVLRDGKFKMVDQRELVPGDIVQVEAGKAHCDMVLLTGECVLDESALTGEATPQAKSPIDPHSRQVYDPAVHKRMTLSAGTTVLECEESLALVMKTASNTSKGELMRDVLVFRKHTLQHRTELPIAISILATYSFICFLIVLFTSGGQPTIMSWFLGVCTFSNAFPPLLPTTFIIPVGFAFERLARQGVACSNSDSILIASQVNAAFFDKTGTLTKQGLDYISARSADSWTCGQWTSDTMALAMSVCHSLTKSKLGTIIGNPVDRAMFEASAGELVEASGVTAKVKTKNGETFDVLRRFDFDHNRMTQSVIVRQSGGTICVIVKGSGEKVSMLCDPDTVPSTFEDRLRAYSRTGVYQIAVGTKDLDTQNLAEIASLSRDQVERDLEFAGVLNFANQLREDTPEVIKQLQEADVQSIMLTGDNLHTGIHIARKSGIMDKDKMVLLGVLNKVGDVVWMAEDDTEMEKPSIKDSAKELTVELSMSGEAWQVLLNTDKVYAIEVAPFIRVFGRCSPLDKVSVVDTFTSLSFTTMMCGDGGNDCGALRAAHIGLALSDSDASVVAPLTSLNKDIADVLKVFKEGRGSMASTMAAYKYVVVYGNISSYCQMVLYYLGLSFSDWMWVFIDVVWTVSFALAIPLAKPASKLSKARPTASLLSLQTVGGIIGMIAINFIFTIIAFQVLYHEEWYQCRIGGAGLEAGNVFAASDNYKVTVLFLMVGIQLMAAAASLNFGYEYRQAWWRNYVFAALVIGYITIHIVITLHPGNLSCLWRINCDNDHIVRSVLDSEPAPIGNFYNSTIMPMSFRIKILAIMTANLACAVAYEYFVVNGWWEQRRALSKKLALPPVKNQPSQPGVTTTV</sequence>
<comment type="subcellular location">
    <subcellularLocation>
        <location evidence="1">Membrane</location>
        <topology evidence="1">Multi-pass membrane protein</topology>
    </subcellularLocation>
</comment>
<dbReference type="SFLD" id="SFLDG00002">
    <property type="entry name" value="C1.7:_P-type_atpase_like"/>
    <property type="match status" value="1"/>
</dbReference>
<dbReference type="InterPro" id="IPR023299">
    <property type="entry name" value="ATPase_P-typ_cyto_dom_N"/>
</dbReference>
<dbReference type="Proteomes" id="UP001153069">
    <property type="component" value="Unassembled WGS sequence"/>
</dbReference>
<gene>
    <name evidence="14" type="ORF">SEMRO_241_G096290.1</name>
</gene>
<dbReference type="InterPro" id="IPR036412">
    <property type="entry name" value="HAD-like_sf"/>
</dbReference>
<dbReference type="InterPro" id="IPR023214">
    <property type="entry name" value="HAD_sf"/>
</dbReference>
<dbReference type="InterPro" id="IPR008250">
    <property type="entry name" value="ATPase_P-typ_transduc_dom_A_sf"/>
</dbReference>
<evidence type="ECO:0000256" key="9">
    <source>
        <dbReference type="ARBA" id="ARBA00022989"/>
    </source>
</evidence>
<feature type="transmembrane region" description="Helical" evidence="11">
    <location>
        <begin position="1180"/>
        <end position="1200"/>
    </location>
</feature>
<feature type="signal peptide" evidence="12">
    <location>
        <begin position="1"/>
        <end position="24"/>
    </location>
</feature>
<dbReference type="PANTHER" id="PTHR45630:SF11">
    <property type="entry name" value="CATION-TRANSPORTING P-TYPE ATPASE N-TERMINAL DOMAIN-CONTAINING PROTEIN"/>
    <property type="match status" value="1"/>
</dbReference>
<feature type="transmembrane region" description="Helical" evidence="11">
    <location>
        <begin position="153"/>
        <end position="176"/>
    </location>
</feature>
<dbReference type="PANTHER" id="PTHR45630">
    <property type="entry name" value="CATION-TRANSPORTING ATPASE-RELATED"/>
    <property type="match status" value="1"/>
</dbReference>
<dbReference type="EMBL" id="CAICTM010000240">
    <property type="protein sequence ID" value="CAB9505716.1"/>
    <property type="molecule type" value="Genomic_DNA"/>
</dbReference>
<feature type="transmembrane region" description="Helical" evidence="11">
    <location>
        <begin position="1089"/>
        <end position="1109"/>
    </location>
</feature>
<feature type="transmembrane region" description="Helical" evidence="11">
    <location>
        <begin position="623"/>
        <end position="649"/>
    </location>
</feature>
<keyword evidence="12" id="KW-0732">Signal</keyword>
<proteinExistence type="inferred from homology"/>
<feature type="chain" id="PRO_5040436491" evidence="12">
    <location>
        <begin position="25"/>
        <end position="1328"/>
    </location>
</feature>